<protein>
    <recommendedName>
        <fullName evidence="6">BZIP domain-containing protein</fullName>
    </recommendedName>
</protein>
<dbReference type="Proteomes" id="UP001634007">
    <property type="component" value="Unassembled WGS sequence"/>
</dbReference>
<accession>A0ABD3JPY7</accession>
<keyword evidence="2" id="KW-0238">DNA-binding</keyword>
<feature type="compositionally biased region" description="Low complexity" evidence="5">
    <location>
        <begin position="44"/>
        <end position="60"/>
    </location>
</feature>
<organism evidence="7 8">
    <name type="scientific">Eucalyptus globulus</name>
    <name type="common">Tasmanian blue gum</name>
    <dbReference type="NCBI Taxonomy" id="34317"/>
    <lineage>
        <taxon>Eukaryota</taxon>
        <taxon>Viridiplantae</taxon>
        <taxon>Streptophyta</taxon>
        <taxon>Embryophyta</taxon>
        <taxon>Tracheophyta</taxon>
        <taxon>Spermatophyta</taxon>
        <taxon>Magnoliopsida</taxon>
        <taxon>eudicotyledons</taxon>
        <taxon>Gunneridae</taxon>
        <taxon>Pentapetalae</taxon>
        <taxon>rosids</taxon>
        <taxon>malvids</taxon>
        <taxon>Myrtales</taxon>
        <taxon>Myrtaceae</taxon>
        <taxon>Myrtoideae</taxon>
        <taxon>Eucalypteae</taxon>
        <taxon>Eucalyptus</taxon>
    </lineage>
</organism>
<dbReference type="PANTHER" id="PTHR22952:SF392">
    <property type="entry name" value="BZIP TRANSCRIPTION FACTOR 12"/>
    <property type="match status" value="1"/>
</dbReference>
<evidence type="ECO:0000259" key="6">
    <source>
        <dbReference type="PROSITE" id="PS50217"/>
    </source>
</evidence>
<dbReference type="Gene3D" id="1.20.5.170">
    <property type="match status" value="1"/>
</dbReference>
<keyword evidence="4" id="KW-0175">Coiled coil</keyword>
<keyword evidence="8" id="KW-1185">Reference proteome</keyword>
<evidence type="ECO:0000256" key="5">
    <source>
        <dbReference type="SAM" id="MobiDB-lite"/>
    </source>
</evidence>
<dbReference type="CDD" id="cd14707">
    <property type="entry name" value="bZIP_plant_BZIP46"/>
    <property type="match status" value="1"/>
</dbReference>
<reference evidence="7 8" key="1">
    <citation type="submission" date="2024-11" db="EMBL/GenBank/DDBJ databases">
        <title>Chromosome-level genome assembly of Eucalyptus globulus Labill. provides insights into its genome evolution.</title>
        <authorList>
            <person name="Li X."/>
        </authorList>
    </citation>
    <scope>NUCLEOTIDE SEQUENCE [LARGE SCALE GENOMIC DNA]</scope>
    <source>
        <strain evidence="7">CL2024</strain>
        <tissue evidence="7">Fresh tender leaves</tissue>
    </source>
</reference>
<keyword evidence="3" id="KW-0539">Nucleus</keyword>
<dbReference type="InterPro" id="IPR046347">
    <property type="entry name" value="bZIP_sf"/>
</dbReference>
<name>A0ABD3JPY7_EUCGL</name>
<dbReference type="EMBL" id="JBJKBG010000007">
    <property type="protein sequence ID" value="KAL3729640.1"/>
    <property type="molecule type" value="Genomic_DNA"/>
</dbReference>
<feature type="domain" description="BZIP" evidence="6">
    <location>
        <begin position="238"/>
        <end position="290"/>
    </location>
</feature>
<comment type="subcellular location">
    <subcellularLocation>
        <location evidence="1">Nucleus</location>
    </subcellularLocation>
</comment>
<feature type="region of interest" description="Disordered" evidence="5">
    <location>
        <begin position="1"/>
        <end position="22"/>
    </location>
</feature>
<dbReference type="InterPro" id="IPR043452">
    <property type="entry name" value="BZIP46-like"/>
</dbReference>
<dbReference type="AlphaFoldDB" id="A0ABD3JPY7"/>
<evidence type="ECO:0000313" key="7">
    <source>
        <dbReference type="EMBL" id="KAL3729640.1"/>
    </source>
</evidence>
<sequence length="320" mass="32975">MASSKVMTSTTSSRGNQDLPLQSSISSSLSALISDLRDHHHSSSSHAAAASTNASAADSSGTVTMDDLLKNIYSDDGPATPDHSLFGHGGVGVVGDGAGMPGGGGGGGGDGGGIKTVDEVWKEIVAGSDGPSGRGEEEMTLEDFLTKNGAVREEDVRIGGGGGGGGAGGYCGEAAGDLNGHLIQVGGPVGVGVGVGVGMGVGVGVGGGVSNNNGGIEGRVVVGRGKRRAVEEPVDKATQQKQRRMIKNRESAARSRERKQAYTAELESLVTQLEEEKARLLREEAEKSKERLKQLVKNLIPVVESRRPRRPLRRINSMNW</sequence>
<dbReference type="PANTHER" id="PTHR22952">
    <property type="entry name" value="CAMP-RESPONSE ELEMENT BINDING PROTEIN-RELATED"/>
    <property type="match status" value="1"/>
</dbReference>
<feature type="coiled-coil region" evidence="4">
    <location>
        <begin position="252"/>
        <end position="298"/>
    </location>
</feature>
<dbReference type="SUPFAM" id="SSF57959">
    <property type="entry name" value="Leucine zipper domain"/>
    <property type="match status" value="1"/>
</dbReference>
<feature type="compositionally biased region" description="Polar residues" evidence="5">
    <location>
        <begin position="1"/>
        <end position="16"/>
    </location>
</feature>
<comment type="caution">
    <text evidence="7">The sequence shown here is derived from an EMBL/GenBank/DDBJ whole genome shotgun (WGS) entry which is preliminary data.</text>
</comment>
<dbReference type="PROSITE" id="PS50217">
    <property type="entry name" value="BZIP"/>
    <property type="match status" value="1"/>
</dbReference>
<evidence type="ECO:0000256" key="3">
    <source>
        <dbReference type="ARBA" id="ARBA00023242"/>
    </source>
</evidence>
<evidence type="ECO:0000256" key="1">
    <source>
        <dbReference type="ARBA" id="ARBA00004123"/>
    </source>
</evidence>
<dbReference type="PROSITE" id="PS00036">
    <property type="entry name" value="BZIP_BASIC"/>
    <property type="match status" value="1"/>
</dbReference>
<feature type="region of interest" description="Disordered" evidence="5">
    <location>
        <begin position="35"/>
        <end position="60"/>
    </location>
</feature>
<dbReference type="SMART" id="SM00338">
    <property type="entry name" value="BRLZ"/>
    <property type="match status" value="1"/>
</dbReference>
<dbReference type="Pfam" id="PF00170">
    <property type="entry name" value="bZIP_1"/>
    <property type="match status" value="1"/>
</dbReference>
<evidence type="ECO:0000313" key="8">
    <source>
        <dbReference type="Proteomes" id="UP001634007"/>
    </source>
</evidence>
<dbReference type="InterPro" id="IPR004827">
    <property type="entry name" value="bZIP"/>
</dbReference>
<evidence type="ECO:0000256" key="4">
    <source>
        <dbReference type="SAM" id="Coils"/>
    </source>
</evidence>
<gene>
    <name evidence="7" type="ORF">ACJRO7_026726</name>
</gene>
<dbReference type="GO" id="GO:0005634">
    <property type="term" value="C:nucleus"/>
    <property type="evidence" value="ECO:0007669"/>
    <property type="project" value="UniProtKB-SubCell"/>
</dbReference>
<dbReference type="GO" id="GO:0003677">
    <property type="term" value="F:DNA binding"/>
    <property type="evidence" value="ECO:0007669"/>
    <property type="project" value="UniProtKB-KW"/>
</dbReference>
<proteinExistence type="predicted"/>
<evidence type="ECO:0000256" key="2">
    <source>
        <dbReference type="ARBA" id="ARBA00023125"/>
    </source>
</evidence>